<sequence length="117" mass="13112">MHRNKTGAIITSSVTAPCLLAGCSETEVEAMRSLGHKLGLMFQIQDDILDVESNQETLGKSVGKDARDEKSTYVSLLGLEQAKIRLEELRRDLFRLTEHPGDGLLEAVIRYFARRDH</sequence>
<evidence type="ECO:0000256" key="1">
    <source>
        <dbReference type="ARBA" id="ARBA00001946"/>
    </source>
</evidence>
<evidence type="ECO:0000256" key="5">
    <source>
        <dbReference type="ARBA" id="ARBA00023229"/>
    </source>
</evidence>
<dbReference type="Gene3D" id="1.10.600.10">
    <property type="entry name" value="Farnesyl Diphosphate Synthase"/>
    <property type="match status" value="1"/>
</dbReference>
<evidence type="ECO:0000256" key="2">
    <source>
        <dbReference type="ARBA" id="ARBA00022679"/>
    </source>
</evidence>
<comment type="caution">
    <text evidence="6">The sequence shown here is derived from an EMBL/GenBank/DDBJ whole genome shotgun (WGS) entry which is preliminary data.</text>
</comment>
<dbReference type="Pfam" id="PF00348">
    <property type="entry name" value="polyprenyl_synt"/>
    <property type="match status" value="1"/>
</dbReference>
<organism evidence="6">
    <name type="scientific">bioreactor metagenome</name>
    <dbReference type="NCBI Taxonomy" id="1076179"/>
    <lineage>
        <taxon>unclassified sequences</taxon>
        <taxon>metagenomes</taxon>
        <taxon>ecological metagenomes</taxon>
    </lineage>
</organism>
<reference evidence="6" key="1">
    <citation type="submission" date="2019-08" db="EMBL/GenBank/DDBJ databases">
        <authorList>
            <person name="Kucharzyk K."/>
            <person name="Murdoch R.W."/>
            <person name="Higgins S."/>
            <person name="Loffler F."/>
        </authorList>
    </citation>
    <scope>NUCLEOTIDE SEQUENCE</scope>
</reference>
<dbReference type="InterPro" id="IPR008949">
    <property type="entry name" value="Isoprenoid_synthase_dom_sf"/>
</dbReference>
<accession>A0A645JMC8</accession>
<dbReference type="AlphaFoldDB" id="A0A645JMC8"/>
<evidence type="ECO:0000313" key="6">
    <source>
        <dbReference type="EMBL" id="MPN64808.1"/>
    </source>
</evidence>
<dbReference type="EMBL" id="VSSQ01146220">
    <property type="protein sequence ID" value="MPN64808.1"/>
    <property type="molecule type" value="Genomic_DNA"/>
</dbReference>
<dbReference type="GO" id="GO:0008299">
    <property type="term" value="P:isoprenoid biosynthetic process"/>
    <property type="evidence" value="ECO:0007669"/>
    <property type="project" value="UniProtKB-KW"/>
</dbReference>
<dbReference type="PROSITE" id="PS51257">
    <property type="entry name" value="PROKAR_LIPOPROTEIN"/>
    <property type="match status" value="1"/>
</dbReference>
<keyword evidence="3" id="KW-0479">Metal-binding</keyword>
<dbReference type="InterPro" id="IPR033749">
    <property type="entry name" value="Polyprenyl_synt_CS"/>
</dbReference>
<evidence type="ECO:0000256" key="4">
    <source>
        <dbReference type="ARBA" id="ARBA00022842"/>
    </source>
</evidence>
<name>A0A645JMC8_9ZZZZ</name>
<proteinExistence type="predicted"/>
<gene>
    <name evidence="6" type="primary">ispA_7</name>
    <name evidence="6" type="ORF">SDC9_212585</name>
</gene>
<keyword evidence="5" id="KW-0414">Isoprene biosynthesis</keyword>
<protein>
    <submittedName>
        <fullName evidence="6">Farnesyl diphosphate synthase</fullName>
        <ecNumber evidence="6">2.5.1.10</ecNumber>
    </submittedName>
</protein>
<dbReference type="PROSITE" id="PS00444">
    <property type="entry name" value="POLYPRENYL_SYNTHASE_2"/>
    <property type="match status" value="1"/>
</dbReference>
<comment type="cofactor">
    <cofactor evidence="1">
        <name>Mg(2+)</name>
        <dbReference type="ChEBI" id="CHEBI:18420"/>
    </cofactor>
</comment>
<dbReference type="PANTHER" id="PTHR43281">
    <property type="entry name" value="FARNESYL DIPHOSPHATE SYNTHASE"/>
    <property type="match status" value="1"/>
</dbReference>
<dbReference type="EC" id="2.5.1.10" evidence="6"/>
<dbReference type="InterPro" id="IPR000092">
    <property type="entry name" value="Polyprenyl_synt"/>
</dbReference>
<dbReference type="GO" id="GO:0046872">
    <property type="term" value="F:metal ion binding"/>
    <property type="evidence" value="ECO:0007669"/>
    <property type="project" value="UniProtKB-KW"/>
</dbReference>
<keyword evidence="4" id="KW-0460">Magnesium</keyword>
<dbReference type="GO" id="GO:0004337">
    <property type="term" value="F:(2E,6E)-farnesyl diphosphate synthase activity"/>
    <property type="evidence" value="ECO:0007669"/>
    <property type="project" value="UniProtKB-EC"/>
</dbReference>
<keyword evidence="2 6" id="KW-0808">Transferase</keyword>
<dbReference type="PANTHER" id="PTHR43281:SF1">
    <property type="entry name" value="FARNESYL DIPHOSPHATE SYNTHASE"/>
    <property type="match status" value="1"/>
</dbReference>
<dbReference type="SUPFAM" id="SSF48576">
    <property type="entry name" value="Terpenoid synthases"/>
    <property type="match status" value="1"/>
</dbReference>
<evidence type="ECO:0000256" key="3">
    <source>
        <dbReference type="ARBA" id="ARBA00022723"/>
    </source>
</evidence>